<reference evidence="1 2" key="1">
    <citation type="submission" date="2017-07" db="EMBL/GenBank/DDBJ databases">
        <title>Leptospira spp. isolated from tropical soils.</title>
        <authorList>
            <person name="Thibeaux R."/>
            <person name="Iraola G."/>
            <person name="Ferres I."/>
            <person name="Bierque E."/>
            <person name="Girault D."/>
            <person name="Soupe-Gilbert M.-E."/>
            <person name="Picardeau M."/>
            <person name="Goarant C."/>
        </authorList>
    </citation>
    <scope>NUCLEOTIDE SEQUENCE [LARGE SCALE GENOMIC DNA]</scope>
    <source>
        <strain evidence="1 2">JW2-C-B1</strain>
    </source>
</reference>
<comment type="caution">
    <text evidence="1">The sequence shown here is derived from an EMBL/GenBank/DDBJ whole genome shotgun (WGS) entry which is preliminary data.</text>
</comment>
<keyword evidence="2" id="KW-1185">Reference proteome</keyword>
<dbReference type="RefSeq" id="WP_100738874.1">
    <property type="nucleotide sequence ID" value="NZ_NPDO01000015.1"/>
</dbReference>
<name>A0ABX4N704_9LEPT</name>
<dbReference type="EMBL" id="NPDP01000027">
    <property type="protein sequence ID" value="PJZ29096.1"/>
    <property type="molecule type" value="Genomic_DNA"/>
</dbReference>
<sequence>MEQELNLKGKDVKISSPLRKESPNDFLLKKEKETGKQISKRFREFFLRELDAISNRSYEQVWESVFGRSRS</sequence>
<accession>A0ABX4N704</accession>
<dbReference type="Proteomes" id="UP000231919">
    <property type="component" value="Unassembled WGS sequence"/>
</dbReference>
<protein>
    <submittedName>
        <fullName evidence="1">Uncharacterized protein</fullName>
    </submittedName>
</protein>
<proteinExistence type="predicted"/>
<gene>
    <name evidence="1" type="ORF">CH378_14515</name>
</gene>
<evidence type="ECO:0000313" key="1">
    <source>
        <dbReference type="EMBL" id="PJZ29096.1"/>
    </source>
</evidence>
<organism evidence="1 2">
    <name type="scientific">Leptospira kmetyi</name>
    <dbReference type="NCBI Taxonomy" id="408139"/>
    <lineage>
        <taxon>Bacteria</taxon>
        <taxon>Pseudomonadati</taxon>
        <taxon>Spirochaetota</taxon>
        <taxon>Spirochaetia</taxon>
        <taxon>Leptospirales</taxon>
        <taxon>Leptospiraceae</taxon>
        <taxon>Leptospira</taxon>
    </lineage>
</organism>
<evidence type="ECO:0000313" key="2">
    <source>
        <dbReference type="Proteomes" id="UP000231919"/>
    </source>
</evidence>